<dbReference type="PANTHER" id="PTHR46268:SF6">
    <property type="entry name" value="UNIVERSAL STRESS PROTEIN UP12"/>
    <property type="match status" value="1"/>
</dbReference>
<dbReference type="SUPFAM" id="SSF52402">
    <property type="entry name" value="Adenine nucleotide alpha hydrolases-like"/>
    <property type="match status" value="2"/>
</dbReference>
<dbReference type="CDD" id="cd00293">
    <property type="entry name" value="USP-like"/>
    <property type="match status" value="2"/>
</dbReference>
<evidence type="ECO:0000313" key="4">
    <source>
        <dbReference type="Proteomes" id="UP000192911"/>
    </source>
</evidence>
<sequence>MSVQDSRIPTVAPARSILIAVDGSPASGRALAYVSKIAPAGARIAAVSVADNPRTLVPTTPLVDAELEAARKELLQDAHNAVAQAHEVFAGQDVILETAVIDLAREGGDIARALASEANRRAADLLVVGARQHHGLLRWVEGTVSEPLAALARRPLLIVPEGYTAPIEHAPKRIVFPVDGSETSAKALQYGSTLAAPDAQLRAVYVIDRAVRLTDFVPVHLLEDAFRDEGKAALATAARILSSVTAQSSTAMIETGRTADDVAHAIVRDALHWQADLVVMGTHGRRGIARWFVGSVAGRVARIAQTPLLLVPAALA</sequence>
<protein>
    <submittedName>
        <fullName evidence="3">Nucleotide-binding universal stress protein, UspA family</fullName>
    </submittedName>
</protein>
<dbReference type="InterPro" id="IPR006016">
    <property type="entry name" value="UspA"/>
</dbReference>
<organism evidence="3 4">
    <name type="scientific">Trinickia caryophylli</name>
    <name type="common">Paraburkholderia caryophylli</name>
    <dbReference type="NCBI Taxonomy" id="28094"/>
    <lineage>
        <taxon>Bacteria</taxon>
        <taxon>Pseudomonadati</taxon>
        <taxon>Pseudomonadota</taxon>
        <taxon>Betaproteobacteria</taxon>
        <taxon>Burkholderiales</taxon>
        <taxon>Burkholderiaceae</taxon>
        <taxon>Trinickia</taxon>
    </lineage>
</organism>
<feature type="domain" description="UspA" evidence="2">
    <location>
        <begin position="172"/>
        <end position="312"/>
    </location>
</feature>
<accession>A0A1X7H9K1</accession>
<name>A0A1X7H9K1_TRICW</name>
<comment type="similarity">
    <text evidence="1">Belongs to the universal stress protein A family.</text>
</comment>
<proteinExistence type="inferred from homology"/>
<gene>
    <name evidence="3" type="ORF">SAMN06295900_12515</name>
</gene>
<dbReference type="Proteomes" id="UP000192911">
    <property type="component" value="Unassembled WGS sequence"/>
</dbReference>
<evidence type="ECO:0000256" key="1">
    <source>
        <dbReference type="ARBA" id="ARBA00008791"/>
    </source>
</evidence>
<dbReference type="InterPro" id="IPR014729">
    <property type="entry name" value="Rossmann-like_a/b/a_fold"/>
</dbReference>
<dbReference type="PANTHER" id="PTHR46268">
    <property type="entry name" value="STRESS RESPONSE PROTEIN NHAX"/>
    <property type="match status" value="1"/>
</dbReference>
<evidence type="ECO:0000259" key="2">
    <source>
        <dbReference type="Pfam" id="PF00582"/>
    </source>
</evidence>
<reference evidence="4" key="1">
    <citation type="submission" date="2017-04" db="EMBL/GenBank/DDBJ databases">
        <authorList>
            <person name="Varghese N."/>
            <person name="Submissions S."/>
        </authorList>
    </citation>
    <scope>NUCLEOTIDE SEQUENCE [LARGE SCALE GENOMIC DNA]</scope>
    <source>
        <strain evidence="4">Ballard 720</strain>
    </source>
</reference>
<keyword evidence="4" id="KW-1185">Reference proteome</keyword>
<dbReference type="InterPro" id="IPR006015">
    <property type="entry name" value="Universal_stress_UspA"/>
</dbReference>
<dbReference type="EMBL" id="FXAH01000025">
    <property type="protein sequence ID" value="SMF82127.1"/>
    <property type="molecule type" value="Genomic_DNA"/>
</dbReference>
<dbReference type="Pfam" id="PF00582">
    <property type="entry name" value="Usp"/>
    <property type="match status" value="2"/>
</dbReference>
<dbReference type="PRINTS" id="PR01438">
    <property type="entry name" value="UNVRSLSTRESS"/>
</dbReference>
<dbReference type="AlphaFoldDB" id="A0A1X7H9K1"/>
<dbReference type="Gene3D" id="3.40.50.620">
    <property type="entry name" value="HUPs"/>
    <property type="match status" value="2"/>
</dbReference>
<dbReference type="STRING" id="28094.SAMN06295900_12515"/>
<evidence type="ECO:0000313" key="3">
    <source>
        <dbReference type="EMBL" id="SMF82127.1"/>
    </source>
</evidence>
<dbReference type="OrthoDB" id="8547832at2"/>
<feature type="domain" description="UspA" evidence="2">
    <location>
        <begin position="15"/>
        <end position="160"/>
    </location>
</feature>